<organism evidence="2 3">
    <name type="scientific">Phenylobacterium soli</name>
    <dbReference type="NCBI Taxonomy" id="2170551"/>
    <lineage>
        <taxon>Bacteria</taxon>
        <taxon>Pseudomonadati</taxon>
        <taxon>Pseudomonadota</taxon>
        <taxon>Alphaproteobacteria</taxon>
        <taxon>Caulobacterales</taxon>
        <taxon>Caulobacteraceae</taxon>
        <taxon>Phenylobacterium</taxon>
    </lineage>
</organism>
<dbReference type="EMBL" id="QFYQ01000002">
    <property type="protein sequence ID" value="RAK51870.1"/>
    <property type="molecule type" value="Genomic_DNA"/>
</dbReference>
<accession>A0A328AB64</accession>
<evidence type="ECO:0000256" key="1">
    <source>
        <dbReference type="SAM" id="Phobius"/>
    </source>
</evidence>
<evidence type="ECO:0000313" key="2">
    <source>
        <dbReference type="EMBL" id="RAK51870.1"/>
    </source>
</evidence>
<feature type="transmembrane region" description="Helical" evidence="1">
    <location>
        <begin position="25"/>
        <end position="44"/>
    </location>
</feature>
<gene>
    <name evidence="2" type="ORF">DJ017_18835</name>
</gene>
<sequence length="157" mass="16963">MTRDFGDASSGRDAPVSRIRRLGGAVAPFLFFGLFATLPTLTAVSGMNPDPRPRAVEGEPCRTISKAEFLRGWREPARSFRYHGARFERRRGDADCGVGHDGLFGRGYPACTFSAPVALGVVIGRQEAYFAVGPGYTAVIEARPGHVRCVVLGAHRL</sequence>
<dbReference type="AlphaFoldDB" id="A0A328AB64"/>
<keyword evidence="1" id="KW-0472">Membrane</keyword>
<reference evidence="3" key="1">
    <citation type="submission" date="2018-05" db="EMBL/GenBank/DDBJ databases">
        <authorList>
            <person name="Li X."/>
        </authorList>
    </citation>
    <scope>NUCLEOTIDE SEQUENCE [LARGE SCALE GENOMIC DNA]</scope>
    <source>
        <strain evidence="3">LX32</strain>
    </source>
</reference>
<name>A0A328AB64_9CAUL</name>
<evidence type="ECO:0000313" key="3">
    <source>
        <dbReference type="Proteomes" id="UP000249254"/>
    </source>
</evidence>
<protein>
    <submittedName>
        <fullName evidence="2">Uncharacterized protein</fullName>
    </submittedName>
</protein>
<keyword evidence="1" id="KW-1133">Transmembrane helix</keyword>
<dbReference type="Proteomes" id="UP000249254">
    <property type="component" value="Unassembled WGS sequence"/>
</dbReference>
<proteinExistence type="predicted"/>
<comment type="caution">
    <text evidence="2">The sequence shown here is derived from an EMBL/GenBank/DDBJ whole genome shotgun (WGS) entry which is preliminary data.</text>
</comment>
<keyword evidence="3" id="KW-1185">Reference proteome</keyword>
<keyword evidence="1" id="KW-0812">Transmembrane</keyword>